<dbReference type="KEGG" id="efe:EFER_3589"/>
<evidence type="ECO:0000313" key="2">
    <source>
        <dbReference type="Proteomes" id="UP000000745"/>
    </source>
</evidence>
<dbReference type="Proteomes" id="UP000000745">
    <property type="component" value="Chromosome"/>
</dbReference>
<gene>
    <name evidence="1" type="ordered locus">EFER_3589</name>
</gene>
<proteinExistence type="predicted"/>
<name>B7LTK2_ESCF3</name>
<organism evidence="1 2">
    <name type="scientific">Escherichia fergusonii (strain ATCC 35469 / DSM 13698 / CCUG 18766 / IAM 14443 / JCM 21226 / LMG 7866 / NBRC 102419 / NCTC 12128 / CDC 0568-73)</name>
    <dbReference type="NCBI Taxonomy" id="585054"/>
    <lineage>
        <taxon>Bacteria</taxon>
        <taxon>Pseudomonadati</taxon>
        <taxon>Pseudomonadota</taxon>
        <taxon>Gammaproteobacteria</taxon>
        <taxon>Enterobacterales</taxon>
        <taxon>Enterobacteriaceae</taxon>
        <taxon>Escherichia</taxon>
    </lineage>
</organism>
<reference evidence="2" key="1">
    <citation type="journal article" date="2009" name="PLoS Genet.">
        <title>Organised genome dynamics in the Escherichia coli species results in highly diverse adaptive paths.</title>
        <authorList>
            <person name="Touchon M."/>
            <person name="Hoede C."/>
            <person name="Tenaillon O."/>
            <person name="Barbe V."/>
            <person name="Baeriswyl S."/>
            <person name="Bidet P."/>
            <person name="Bingen E."/>
            <person name="Bonacorsi S."/>
            <person name="Bouchier C."/>
            <person name="Bouvet O."/>
            <person name="Calteau A."/>
            <person name="Chiapello H."/>
            <person name="Clermont O."/>
            <person name="Cruveiller S."/>
            <person name="Danchin A."/>
            <person name="Diard M."/>
            <person name="Dossat C."/>
            <person name="Karoui M.E."/>
            <person name="Frapy E."/>
            <person name="Garry L."/>
            <person name="Ghigo J.M."/>
            <person name="Gilles A.M."/>
            <person name="Johnson J."/>
            <person name="Le Bouguenec C."/>
            <person name="Lescat M."/>
            <person name="Mangenot S."/>
            <person name="Martinez-Jehanne V."/>
            <person name="Matic I."/>
            <person name="Nassif X."/>
            <person name="Oztas S."/>
            <person name="Petit M.A."/>
            <person name="Pichon C."/>
            <person name="Rouy Z."/>
            <person name="Ruf C.S."/>
            <person name="Schneider D."/>
            <person name="Tourret J."/>
            <person name="Vacherie B."/>
            <person name="Vallenet D."/>
            <person name="Medigue C."/>
            <person name="Rocha E.P.C."/>
            <person name="Denamur E."/>
        </authorList>
    </citation>
    <scope>NUCLEOTIDE SEQUENCE [LARGE SCALE GENOMIC DNA]</scope>
    <source>
        <strain evidence="2">ATCC 35469 / DSM 13698 / BCRC 15582 / CCUG 18766 / IAM 14443 / JCM 21226 / LMG 7866 / NBRC 102419 / NCTC 12128 / CDC 0568-73</strain>
    </source>
</reference>
<accession>B7LTK2</accession>
<evidence type="ECO:0000313" key="1">
    <source>
        <dbReference type="EMBL" id="CAQ91061.1"/>
    </source>
</evidence>
<dbReference type="AlphaFoldDB" id="B7LTK2"/>
<dbReference type="EMBL" id="CU928158">
    <property type="protein sequence ID" value="CAQ91061.1"/>
    <property type="molecule type" value="Genomic_DNA"/>
</dbReference>
<sequence length="93" mass="10863">MQVKISCDADHKQSTNLQNKNVSNFTFICHFWSNLAVCGFLTQHYCDDGHTKYLSTPYIYVIKITQKAVDWTVDRFSARFRTINKVRLPLPPH</sequence>
<protein>
    <submittedName>
        <fullName evidence="1">Uncharacterized protein</fullName>
    </submittedName>
</protein>
<dbReference type="HOGENOM" id="CLU_2395292_0_0_6"/>
<keyword evidence="2" id="KW-1185">Reference proteome</keyword>